<dbReference type="eggNOG" id="COG0286">
    <property type="taxonomic scope" value="Bacteria"/>
</dbReference>
<protein>
    <recommendedName>
        <fullName evidence="2">site-specific DNA-methyltransferase (adenine-specific)</fullName>
        <ecNumber evidence="2">2.1.1.72</ecNumber>
    </recommendedName>
</protein>
<dbReference type="GO" id="GO:0032259">
    <property type="term" value="P:methylation"/>
    <property type="evidence" value="ECO:0007669"/>
    <property type="project" value="UniProtKB-KW"/>
</dbReference>
<evidence type="ECO:0000256" key="4">
    <source>
        <dbReference type="ARBA" id="ARBA00022679"/>
    </source>
</evidence>
<reference evidence="10 11" key="1">
    <citation type="submission" date="2011-07" db="EMBL/GenBank/DDBJ databases">
        <title>The Genome Sequence of Prevotella oulorum F0390.</title>
        <authorList>
            <consortium name="The Broad Institute Genome Sequencing Platform"/>
            <consortium name="The Broad Institute Genome Sequencing Center for Infectious Disease"/>
            <person name="Earl A."/>
            <person name="Ward D."/>
            <person name="Feldgarden M."/>
            <person name="Gevers D."/>
            <person name="Izard J."/>
            <person name="Ganesan A."/>
            <person name="Baranova O.V."/>
            <person name="Blanton J.M."/>
            <person name="Tanner A.C."/>
            <person name="Dewhirst F.E."/>
            <person name="Young S.K."/>
            <person name="Zeng Q."/>
            <person name="Gargeya S."/>
            <person name="Fitzgerald M."/>
            <person name="Haas B."/>
            <person name="Abouelleil A."/>
            <person name="Alvarado L."/>
            <person name="Arachchi H.M."/>
            <person name="Berlin A."/>
            <person name="Brown A."/>
            <person name="Chapman S.B."/>
            <person name="Chen Z."/>
            <person name="Dunbar C."/>
            <person name="Freedman E."/>
            <person name="Gearin G."/>
            <person name="Gellesch M."/>
            <person name="Goldberg J."/>
            <person name="Griggs A."/>
            <person name="Gujja S."/>
            <person name="Heiman D."/>
            <person name="Howarth C."/>
            <person name="Larson L."/>
            <person name="Lui A."/>
            <person name="MacDonald P.J.P."/>
            <person name="Mehta T."/>
            <person name="Montmayeur A."/>
            <person name="Murphy C."/>
            <person name="Neiman D."/>
            <person name="Pearson M."/>
            <person name="Priest M."/>
            <person name="Roberts A."/>
            <person name="Saif S."/>
            <person name="Shea T."/>
            <person name="Shenoy N."/>
            <person name="Sisk P."/>
            <person name="Stolte C."/>
            <person name="Sykes S."/>
            <person name="Wortman J."/>
            <person name="Nusbaum C."/>
            <person name="Birren B."/>
        </authorList>
    </citation>
    <scope>NUCLEOTIDE SEQUENCE [LARGE SCALE GENOMIC DNA]</scope>
    <source>
        <strain evidence="10 11">F0390</strain>
    </source>
</reference>
<evidence type="ECO:0000313" key="10">
    <source>
        <dbReference type="EMBL" id="EGV33268.1"/>
    </source>
</evidence>
<gene>
    <name evidence="10" type="ORF">HMPREF9431_00866</name>
</gene>
<dbReference type="AlphaFoldDB" id="G1WAL5"/>
<dbReference type="SUPFAM" id="SSF116734">
    <property type="entry name" value="DNA methylase specificity domain"/>
    <property type="match status" value="1"/>
</dbReference>
<keyword evidence="7" id="KW-0238">DNA-binding</keyword>
<evidence type="ECO:0000259" key="9">
    <source>
        <dbReference type="Pfam" id="PF02384"/>
    </source>
</evidence>
<dbReference type="Proteomes" id="UP000005141">
    <property type="component" value="Unassembled WGS sequence"/>
</dbReference>
<evidence type="ECO:0000313" key="11">
    <source>
        <dbReference type="Proteomes" id="UP000005141"/>
    </source>
</evidence>
<evidence type="ECO:0000256" key="2">
    <source>
        <dbReference type="ARBA" id="ARBA00011900"/>
    </source>
</evidence>
<comment type="catalytic activity">
    <reaction evidence="8">
        <text>a 2'-deoxyadenosine in DNA + S-adenosyl-L-methionine = an N(6)-methyl-2'-deoxyadenosine in DNA + S-adenosyl-L-homocysteine + H(+)</text>
        <dbReference type="Rhea" id="RHEA:15197"/>
        <dbReference type="Rhea" id="RHEA-COMP:12418"/>
        <dbReference type="Rhea" id="RHEA-COMP:12419"/>
        <dbReference type="ChEBI" id="CHEBI:15378"/>
        <dbReference type="ChEBI" id="CHEBI:57856"/>
        <dbReference type="ChEBI" id="CHEBI:59789"/>
        <dbReference type="ChEBI" id="CHEBI:90615"/>
        <dbReference type="ChEBI" id="CHEBI:90616"/>
        <dbReference type="EC" id="2.1.1.72"/>
    </reaction>
</comment>
<sequence>MVMYSESISEGFINSIHDFYQEMAEHGQLENMNLKLVASLYALKYADTKGVLKKIHIQTILRYLEVKLEVYLSAEKIDNLLSHYTEVVDFCIFDEENNSRYRPYFVLPRELVLFCSKLLNLQKNSEVYYPFAGIGSFAVENPTCYFVGDEISPETWAIMQIYLDAHNVTSNIENLNPFDSLCRISTMIYDNIILTPPFGVKNSSYNEFDALSFTLNGLNGDGKMLAIMPASFCFSNSSKCYNIRRYLVENHYLSTVVLLPNIYFPNSNVNICVLLIEKKMSENPKDSFLLVDGRSYLSKGKRGKHYILDSDRLLDDITAGSKEGAIIKISSCDIDGDYNLTPGRYLMDTSNIENAVKLSDLIVVDAPHSHEGDVWIASDFSDDWNKCNLTLKKSDNKIRRRVITNNGNCIMVQYSHNRLMIGLVEGLPLNENISVGPLAIAFHVKDTQRISKKYLLYALKSKEVSIQAQVLATGDTLPRLSPRDFINIVISCPPILEQDRIIREAEDKYLQQLGLSRTSSDIAHMLGTPSVHIGNALKLLSLSQNLDERDKETLNYLKDNFEYMDRLVKLNSILDFSKLERKPICLAHFIECYISKWKSFGSNTFSISFDGDENALKAKVLANSDALMIMFDCLFDNANRHGFHKTKAPDNEVTIVLLSVLYNNNPCLMMRIGNNGAPLNKDFTLNDYITRGRFKSDSGRSGLGGYHVNAVVQSIGGETCPIISSSDWTAFEFRIPIVNAYELEKSKFLQ</sequence>
<dbReference type="EC" id="2.1.1.72" evidence="2"/>
<dbReference type="PATRIC" id="fig|702438.4.peg.893"/>
<dbReference type="GO" id="GO:0009307">
    <property type="term" value="P:DNA restriction-modification system"/>
    <property type="evidence" value="ECO:0007669"/>
    <property type="project" value="UniProtKB-KW"/>
</dbReference>
<dbReference type="InterPro" id="IPR029063">
    <property type="entry name" value="SAM-dependent_MTases_sf"/>
</dbReference>
<dbReference type="Gene3D" id="3.90.220.20">
    <property type="entry name" value="DNA methylase specificity domains"/>
    <property type="match status" value="1"/>
</dbReference>
<evidence type="ECO:0000256" key="7">
    <source>
        <dbReference type="ARBA" id="ARBA00023125"/>
    </source>
</evidence>
<dbReference type="OrthoDB" id="9814572at2"/>
<comment type="caution">
    <text evidence="10">The sequence shown here is derived from an EMBL/GenBank/DDBJ whole genome shotgun (WGS) entry which is preliminary data.</text>
</comment>
<dbReference type="GO" id="GO:0008170">
    <property type="term" value="F:N-methyltransferase activity"/>
    <property type="evidence" value="ECO:0007669"/>
    <property type="project" value="InterPro"/>
</dbReference>
<proteinExistence type="inferred from homology"/>
<evidence type="ECO:0000256" key="6">
    <source>
        <dbReference type="ARBA" id="ARBA00022747"/>
    </source>
</evidence>
<dbReference type="InterPro" id="IPR051537">
    <property type="entry name" value="DNA_Adenine_Mtase"/>
</dbReference>
<dbReference type="PANTHER" id="PTHR42933">
    <property type="entry name" value="SLR6095 PROTEIN"/>
    <property type="match status" value="1"/>
</dbReference>
<dbReference type="Gene3D" id="3.30.565.10">
    <property type="entry name" value="Histidine kinase-like ATPase, C-terminal domain"/>
    <property type="match status" value="1"/>
</dbReference>
<dbReference type="EMBL" id="ADGI01000026">
    <property type="protein sequence ID" value="EGV33268.1"/>
    <property type="molecule type" value="Genomic_DNA"/>
</dbReference>
<organism evidence="10 11">
    <name type="scientific">Segatella oulorum F0390</name>
    <dbReference type="NCBI Taxonomy" id="702438"/>
    <lineage>
        <taxon>Bacteria</taxon>
        <taxon>Pseudomonadati</taxon>
        <taxon>Bacteroidota</taxon>
        <taxon>Bacteroidia</taxon>
        <taxon>Bacteroidales</taxon>
        <taxon>Prevotellaceae</taxon>
        <taxon>Segatella</taxon>
    </lineage>
</organism>
<dbReference type="InterPro" id="IPR036890">
    <property type="entry name" value="HATPase_C_sf"/>
</dbReference>
<dbReference type="SUPFAM" id="SSF53335">
    <property type="entry name" value="S-adenosyl-L-methionine-dependent methyltransferases"/>
    <property type="match status" value="1"/>
</dbReference>
<keyword evidence="6" id="KW-0680">Restriction system</keyword>
<dbReference type="InterPro" id="IPR044946">
    <property type="entry name" value="Restrct_endonuc_typeI_TRD_sf"/>
</dbReference>
<dbReference type="HOGENOM" id="CLU_340608_0_0_10"/>
<dbReference type="GO" id="GO:0009007">
    <property type="term" value="F:site-specific DNA-methyltransferase (adenine-specific) activity"/>
    <property type="evidence" value="ECO:0007669"/>
    <property type="project" value="UniProtKB-EC"/>
</dbReference>
<accession>G1WAL5</accession>
<evidence type="ECO:0000256" key="8">
    <source>
        <dbReference type="ARBA" id="ARBA00047942"/>
    </source>
</evidence>
<dbReference type="eggNOG" id="COG0732">
    <property type="taxonomic scope" value="Bacteria"/>
</dbReference>
<dbReference type="SUPFAM" id="SSF55874">
    <property type="entry name" value="ATPase domain of HSP90 chaperone/DNA topoisomerase II/histidine kinase"/>
    <property type="match status" value="1"/>
</dbReference>
<comment type="similarity">
    <text evidence="1">Belongs to the N(4)/N(6)-methyltransferase family.</text>
</comment>
<name>G1WAL5_9BACT</name>
<dbReference type="InterPro" id="IPR003356">
    <property type="entry name" value="DNA_methylase_A-5"/>
</dbReference>
<dbReference type="Pfam" id="PF02384">
    <property type="entry name" value="N6_Mtase"/>
    <property type="match status" value="1"/>
</dbReference>
<evidence type="ECO:0000256" key="3">
    <source>
        <dbReference type="ARBA" id="ARBA00022603"/>
    </source>
</evidence>
<dbReference type="Gene3D" id="3.40.50.150">
    <property type="entry name" value="Vaccinia Virus protein VP39"/>
    <property type="match status" value="1"/>
</dbReference>
<feature type="domain" description="DNA methylase adenine-specific" evidence="9">
    <location>
        <begin position="106"/>
        <end position="347"/>
    </location>
</feature>
<keyword evidence="4" id="KW-0808">Transferase</keyword>
<evidence type="ECO:0000256" key="1">
    <source>
        <dbReference type="ARBA" id="ARBA00006594"/>
    </source>
</evidence>
<keyword evidence="5" id="KW-0949">S-adenosyl-L-methionine</keyword>
<dbReference type="GO" id="GO:0003677">
    <property type="term" value="F:DNA binding"/>
    <property type="evidence" value="ECO:0007669"/>
    <property type="project" value="UniProtKB-KW"/>
</dbReference>
<evidence type="ECO:0000256" key="5">
    <source>
        <dbReference type="ARBA" id="ARBA00022691"/>
    </source>
</evidence>
<dbReference type="PANTHER" id="PTHR42933:SF1">
    <property type="entry name" value="SITE-SPECIFIC DNA-METHYLTRANSFERASE (ADENINE-SPECIFIC)"/>
    <property type="match status" value="1"/>
</dbReference>
<keyword evidence="3" id="KW-0489">Methyltransferase</keyword>
<keyword evidence="11" id="KW-1185">Reference proteome</keyword>